<sequence>MPTSGGIAVSTIRCVP</sequence>
<gene>
    <name evidence="1" type="ORF">TSAR_011575</name>
</gene>
<reference evidence="1 2" key="1">
    <citation type="journal article" date="2017" name="Curr. Biol.">
        <title>The Evolution of Venom by Co-option of Single-Copy Genes.</title>
        <authorList>
            <person name="Martinson E.O."/>
            <person name="Mrinalini"/>
            <person name="Kelkar Y.D."/>
            <person name="Chang C.H."/>
            <person name="Werren J.H."/>
        </authorList>
    </citation>
    <scope>NUCLEOTIDE SEQUENCE [LARGE SCALE GENOMIC DNA]</scope>
    <source>
        <strain evidence="1 2">Alberta</strain>
        <tissue evidence="1">Whole body</tissue>
    </source>
</reference>
<dbReference type="Proteomes" id="UP000215335">
    <property type="component" value="Unassembled WGS sequence"/>
</dbReference>
<name>A0A232EM69_9HYME</name>
<evidence type="ECO:0000313" key="1">
    <source>
        <dbReference type="EMBL" id="OXU19446.1"/>
    </source>
</evidence>
<evidence type="ECO:0000313" key="2">
    <source>
        <dbReference type="Proteomes" id="UP000215335"/>
    </source>
</evidence>
<dbReference type="AlphaFoldDB" id="A0A232EM69"/>
<keyword evidence="2" id="KW-1185">Reference proteome</keyword>
<dbReference type="EMBL" id="NNAY01003417">
    <property type="protein sequence ID" value="OXU19446.1"/>
    <property type="molecule type" value="Genomic_DNA"/>
</dbReference>
<comment type="caution">
    <text evidence="1">The sequence shown here is derived from an EMBL/GenBank/DDBJ whole genome shotgun (WGS) entry which is preliminary data.</text>
</comment>
<protein>
    <submittedName>
        <fullName evidence="1">Uncharacterized protein</fullName>
    </submittedName>
</protein>
<organism evidence="1 2">
    <name type="scientific">Trichomalopsis sarcophagae</name>
    <dbReference type="NCBI Taxonomy" id="543379"/>
    <lineage>
        <taxon>Eukaryota</taxon>
        <taxon>Metazoa</taxon>
        <taxon>Ecdysozoa</taxon>
        <taxon>Arthropoda</taxon>
        <taxon>Hexapoda</taxon>
        <taxon>Insecta</taxon>
        <taxon>Pterygota</taxon>
        <taxon>Neoptera</taxon>
        <taxon>Endopterygota</taxon>
        <taxon>Hymenoptera</taxon>
        <taxon>Apocrita</taxon>
        <taxon>Proctotrupomorpha</taxon>
        <taxon>Chalcidoidea</taxon>
        <taxon>Pteromalidae</taxon>
        <taxon>Pteromalinae</taxon>
        <taxon>Trichomalopsis</taxon>
    </lineage>
</organism>
<proteinExistence type="predicted"/>
<accession>A0A232EM69</accession>